<evidence type="ECO:0000256" key="2">
    <source>
        <dbReference type="ARBA" id="ARBA00022527"/>
    </source>
</evidence>
<keyword evidence="10" id="KW-0067">ATP-binding</keyword>
<feature type="domain" description="Protein kinase" evidence="18">
    <location>
        <begin position="40"/>
        <end position="325"/>
    </location>
</feature>
<evidence type="ECO:0000256" key="9">
    <source>
        <dbReference type="ARBA" id="ARBA00022777"/>
    </source>
</evidence>
<keyword evidence="12" id="KW-0472">Membrane</keyword>
<dbReference type="SMART" id="SM00220">
    <property type="entry name" value="S_TKc"/>
    <property type="match status" value="1"/>
</dbReference>
<dbReference type="FunFam" id="3.30.200.20:FF:000142">
    <property type="entry name" value="Cysteine-rich receptor-like protein kinase 10"/>
    <property type="match status" value="1"/>
</dbReference>
<accession>A0A7J7C356</accession>
<keyword evidence="8" id="KW-0547">Nucleotide-binding</keyword>
<dbReference type="GO" id="GO:0009737">
    <property type="term" value="P:response to abscisic acid"/>
    <property type="evidence" value="ECO:0007669"/>
    <property type="project" value="UniProtKB-ARBA"/>
</dbReference>
<evidence type="ECO:0000259" key="18">
    <source>
        <dbReference type="PROSITE" id="PS50011"/>
    </source>
</evidence>
<keyword evidence="2" id="KW-0723">Serine/threonine-protein kinase</keyword>
<keyword evidence="16" id="KW-0460">Magnesium</keyword>
<evidence type="ECO:0000256" key="1">
    <source>
        <dbReference type="ARBA" id="ARBA00004167"/>
    </source>
</evidence>
<evidence type="ECO:0000256" key="10">
    <source>
        <dbReference type="ARBA" id="ARBA00022840"/>
    </source>
</evidence>
<dbReference type="InParanoid" id="A0A7J7C356"/>
<evidence type="ECO:0000256" key="11">
    <source>
        <dbReference type="ARBA" id="ARBA00022989"/>
    </source>
</evidence>
<protein>
    <recommendedName>
        <fullName evidence="18">Protein kinase domain-containing protein</fullName>
    </recommendedName>
</protein>
<dbReference type="PROSITE" id="PS50011">
    <property type="entry name" value="PROTEIN_KINASE_DOM"/>
    <property type="match status" value="1"/>
</dbReference>
<proteinExistence type="predicted"/>
<dbReference type="SUPFAM" id="SSF56112">
    <property type="entry name" value="Protein kinase-like (PK-like)"/>
    <property type="match status" value="1"/>
</dbReference>
<reference evidence="19 20" key="1">
    <citation type="journal article" date="2020" name="Nat. Commun.">
        <title>Genome of Tripterygium wilfordii and identification of cytochrome P450 involved in triptolide biosynthesis.</title>
        <authorList>
            <person name="Tu L."/>
            <person name="Su P."/>
            <person name="Zhang Z."/>
            <person name="Gao L."/>
            <person name="Wang J."/>
            <person name="Hu T."/>
            <person name="Zhou J."/>
            <person name="Zhang Y."/>
            <person name="Zhao Y."/>
            <person name="Liu Y."/>
            <person name="Song Y."/>
            <person name="Tong Y."/>
            <person name="Lu Y."/>
            <person name="Yang J."/>
            <person name="Xu C."/>
            <person name="Jia M."/>
            <person name="Peters R.J."/>
            <person name="Huang L."/>
            <person name="Gao W."/>
        </authorList>
    </citation>
    <scope>NUCLEOTIDE SEQUENCE [LARGE SCALE GENOMIC DNA]</scope>
    <source>
        <strain evidence="20">cv. XIE 37</strain>
        <tissue evidence="19">Leaf</tissue>
    </source>
</reference>
<organism evidence="19 20">
    <name type="scientific">Tripterygium wilfordii</name>
    <name type="common">Thunder God vine</name>
    <dbReference type="NCBI Taxonomy" id="458696"/>
    <lineage>
        <taxon>Eukaryota</taxon>
        <taxon>Viridiplantae</taxon>
        <taxon>Streptophyta</taxon>
        <taxon>Embryophyta</taxon>
        <taxon>Tracheophyta</taxon>
        <taxon>Spermatophyta</taxon>
        <taxon>Magnoliopsida</taxon>
        <taxon>eudicotyledons</taxon>
        <taxon>Gunneridae</taxon>
        <taxon>Pentapetalae</taxon>
        <taxon>rosids</taxon>
        <taxon>fabids</taxon>
        <taxon>Celastrales</taxon>
        <taxon>Celastraceae</taxon>
        <taxon>Tripterygium</taxon>
    </lineage>
</organism>
<keyword evidence="3" id="KW-0597">Phosphoprotein</keyword>
<keyword evidence="5" id="KW-0812">Transmembrane</keyword>
<keyword evidence="11" id="KW-1133">Transmembrane helix</keyword>
<keyword evidence="6" id="KW-0732">Signal</keyword>
<feature type="compositionally biased region" description="Polar residues" evidence="17">
    <location>
        <begin position="332"/>
        <end position="364"/>
    </location>
</feature>
<gene>
    <name evidence="19" type="ORF">HS088_TW21G00689</name>
</gene>
<keyword evidence="13" id="KW-0675">Receptor</keyword>
<evidence type="ECO:0000256" key="5">
    <source>
        <dbReference type="ARBA" id="ARBA00022692"/>
    </source>
</evidence>
<evidence type="ECO:0000256" key="16">
    <source>
        <dbReference type="PIRSR" id="PIRSR000615-3"/>
    </source>
</evidence>
<evidence type="ECO:0000256" key="12">
    <source>
        <dbReference type="ARBA" id="ARBA00023136"/>
    </source>
</evidence>
<dbReference type="Pfam" id="PF07714">
    <property type="entry name" value="PK_Tyr_Ser-Thr"/>
    <property type="match status" value="1"/>
</dbReference>
<keyword evidence="4" id="KW-0808">Transferase</keyword>
<evidence type="ECO:0000313" key="19">
    <source>
        <dbReference type="EMBL" id="KAF5728541.1"/>
    </source>
</evidence>
<dbReference type="InterPro" id="IPR011009">
    <property type="entry name" value="Kinase-like_dom_sf"/>
</dbReference>
<dbReference type="GO" id="GO:0005886">
    <property type="term" value="C:plasma membrane"/>
    <property type="evidence" value="ECO:0007669"/>
    <property type="project" value="TreeGrafter"/>
</dbReference>
<name>A0A7J7C356_TRIWF</name>
<comment type="caution">
    <text evidence="19">The sequence shown here is derived from an EMBL/GenBank/DDBJ whole genome shotgun (WGS) entry which is preliminary data.</text>
</comment>
<keyword evidence="16" id="KW-0479">Metal-binding</keyword>
<evidence type="ECO:0000256" key="4">
    <source>
        <dbReference type="ARBA" id="ARBA00022679"/>
    </source>
</evidence>
<sequence length="371" mass="41390">MIFIYLKRVQKQRTKISTMDEIITVESLQYDFSFIRAATDNFSDKLGEGGFGPVYKGTFPNGQEVAVKRLSKESSQGEVEFKNEVLLLAKLQHRNLVRLLGFCYEREERLLIYEFVPNSSLSNFLSDNTKRALLNWGSRYNIIYGIVRGLNYLHEESQHRIIHRDLKASNILLDAAMNAKISDFGTARLFASDQTQADTSKVVGTYGYMAPEYVANGHFSAKSDVYSFGVIVLEVVSGQKNRSFHVGEDVADLRTYAWQNWNQGTALNLIDPALRGGPSDMIMKCIHIGLLCVQEDEASRPTMASVGAMLISSSASLPQPSKPAFFMESTGIRDTSSSLEQNSESTESDQSNATNGHSSRNEASITEPYPR</sequence>
<dbReference type="GO" id="GO:0004674">
    <property type="term" value="F:protein serine/threonine kinase activity"/>
    <property type="evidence" value="ECO:0007669"/>
    <property type="project" value="UniProtKB-KW"/>
</dbReference>
<keyword evidence="9" id="KW-0418">Kinase</keyword>
<feature type="region of interest" description="Disordered" evidence="17">
    <location>
        <begin position="321"/>
        <end position="371"/>
    </location>
</feature>
<dbReference type="GO" id="GO:0005524">
    <property type="term" value="F:ATP binding"/>
    <property type="evidence" value="ECO:0007669"/>
    <property type="project" value="UniProtKB-KW"/>
</dbReference>
<evidence type="ECO:0000256" key="8">
    <source>
        <dbReference type="ARBA" id="ARBA00022741"/>
    </source>
</evidence>
<evidence type="ECO:0000256" key="14">
    <source>
        <dbReference type="ARBA" id="ARBA00023180"/>
    </source>
</evidence>
<dbReference type="InterPro" id="IPR008271">
    <property type="entry name" value="Ser/Thr_kinase_AS"/>
</dbReference>
<dbReference type="CDD" id="cd14066">
    <property type="entry name" value="STKc_IRAK"/>
    <property type="match status" value="1"/>
</dbReference>
<keyword evidence="20" id="KW-1185">Reference proteome</keyword>
<dbReference type="PANTHER" id="PTHR27002:SF181">
    <property type="entry name" value="RECEPTOR-LIKE SERINE_THREONINE-PROTEIN KINASE"/>
    <property type="match status" value="1"/>
</dbReference>
<comment type="subcellular location">
    <subcellularLocation>
        <location evidence="1">Membrane</location>
        <topology evidence="1">Single-pass membrane protein</topology>
    </subcellularLocation>
</comment>
<dbReference type="FunFam" id="1.10.510.10:FF:000343">
    <property type="entry name" value="Cysteine-rich receptor-like protein kinase 28"/>
    <property type="match status" value="1"/>
</dbReference>
<dbReference type="Gene3D" id="3.30.200.20">
    <property type="entry name" value="Phosphorylase Kinase, domain 1"/>
    <property type="match status" value="1"/>
</dbReference>
<keyword evidence="7" id="KW-0677">Repeat</keyword>
<dbReference type="Proteomes" id="UP000593562">
    <property type="component" value="Unassembled WGS sequence"/>
</dbReference>
<dbReference type="InterPro" id="IPR000719">
    <property type="entry name" value="Prot_kinase_dom"/>
</dbReference>
<feature type="binding site" evidence="16">
    <location>
        <position position="170"/>
    </location>
    <ligand>
        <name>Mg(2+)</name>
        <dbReference type="ChEBI" id="CHEBI:18420"/>
    </ligand>
</feature>
<dbReference type="PROSITE" id="PS00108">
    <property type="entry name" value="PROTEIN_KINASE_ST"/>
    <property type="match status" value="1"/>
</dbReference>
<dbReference type="GO" id="GO:0046872">
    <property type="term" value="F:metal ion binding"/>
    <property type="evidence" value="ECO:0007669"/>
    <property type="project" value="UniProtKB-KW"/>
</dbReference>
<keyword evidence="14" id="KW-0325">Glycoprotein</keyword>
<evidence type="ECO:0000313" key="20">
    <source>
        <dbReference type="Proteomes" id="UP000593562"/>
    </source>
</evidence>
<evidence type="ECO:0000256" key="15">
    <source>
        <dbReference type="PIRSR" id="PIRSR000615-1"/>
    </source>
</evidence>
<dbReference type="Gene3D" id="1.10.510.10">
    <property type="entry name" value="Transferase(Phosphotransferase) domain 1"/>
    <property type="match status" value="1"/>
</dbReference>
<evidence type="ECO:0000256" key="7">
    <source>
        <dbReference type="ARBA" id="ARBA00022737"/>
    </source>
</evidence>
<evidence type="ECO:0000256" key="6">
    <source>
        <dbReference type="ARBA" id="ARBA00022729"/>
    </source>
</evidence>
<dbReference type="InterPro" id="IPR001245">
    <property type="entry name" value="Ser-Thr/Tyr_kinase_cat_dom"/>
</dbReference>
<feature type="binding site" evidence="16">
    <location>
        <position position="183"/>
    </location>
    <ligand>
        <name>Mg(2+)</name>
        <dbReference type="ChEBI" id="CHEBI:18420"/>
    </ligand>
</feature>
<dbReference type="EMBL" id="JAAARO010000021">
    <property type="protein sequence ID" value="KAF5728541.1"/>
    <property type="molecule type" value="Genomic_DNA"/>
</dbReference>
<feature type="active site" description="Proton acceptor" evidence="15">
    <location>
        <position position="165"/>
    </location>
</feature>
<evidence type="ECO:0000256" key="17">
    <source>
        <dbReference type="SAM" id="MobiDB-lite"/>
    </source>
</evidence>
<evidence type="ECO:0000256" key="3">
    <source>
        <dbReference type="ARBA" id="ARBA00022553"/>
    </source>
</evidence>
<dbReference type="PANTHER" id="PTHR27002">
    <property type="entry name" value="RECEPTOR-LIKE SERINE/THREONINE-PROTEIN KINASE SD1-8"/>
    <property type="match status" value="1"/>
</dbReference>
<dbReference type="AlphaFoldDB" id="A0A7J7C356"/>
<evidence type="ECO:0000256" key="13">
    <source>
        <dbReference type="ARBA" id="ARBA00023170"/>
    </source>
</evidence>